<keyword evidence="2" id="KW-0997">Cell inner membrane</keyword>
<proteinExistence type="predicted"/>
<accession>A0A212RGI8</accession>
<evidence type="ECO:0000256" key="5">
    <source>
        <dbReference type="ARBA" id="ARBA00023211"/>
    </source>
</evidence>
<dbReference type="Proteomes" id="UP000198418">
    <property type="component" value="Unassembled WGS sequence"/>
</dbReference>
<dbReference type="PANTHER" id="PTHR34990">
    <property type="entry name" value="UDP-2,3-DIACYLGLUCOSAMINE HYDROLASE-RELATED"/>
    <property type="match status" value="1"/>
</dbReference>
<protein>
    <submittedName>
        <fullName evidence="7">UDP-2,3-diacylglucosamine pyrophosphatase LpxH</fullName>
    </submittedName>
</protein>
<feature type="domain" description="Calcineurin-like phosphoesterase" evidence="6">
    <location>
        <begin position="18"/>
        <end position="217"/>
    </location>
</feature>
<keyword evidence="5" id="KW-0464">Manganese</keyword>
<evidence type="ECO:0000256" key="1">
    <source>
        <dbReference type="ARBA" id="ARBA00022475"/>
    </source>
</evidence>
<dbReference type="EMBL" id="FYDG01000004">
    <property type="protein sequence ID" value="SNB71408.1"/>
    <property type="molecule type" value="Genomic_DNA"/>
</dbReference>
<dbReference type="GO" id="GO:0046872">
    <property type="term" value="F:metal ion binding"/>
    <property type="evidence" value="ECO:0007669"/>
    <property type="project" value="UniProtKB-KW"/>
</dbReference>
<dbReference type="SUPFAM" id="SSF56300">
    <property type="entry name" value="Metallo-dependent phosphatases"/>
    <property type="match status" value="1"/>
</dbReference>
<evidence type="ECO:0000259" key="6">
    <source>
        <dbReference type="Pfam" id="PF00149"/>
    </source>
</evidence>
<dbReference type="GO" id="GO:0009245">
    <property type="term" value="P:lipid A biosynthetic process"/>
    <property type="evidence" value="ECO:0007669"/>
    <property type="project" value="TreeGrafter"/>
</dbReference>
<reference evidence="8" key="1">
    <citation type="submission" date="2017-06" db="EMBL/GenBank/DDBJ databases">
        <authorList>
            <person name="Varghese N."/>
            <person name="Submissions S."/>
        </authorList>
    </citation>
    <scope>NUCLEOTIDE SEQUENCE [LARGE SCALE GENOMIC DNA]</scope>
    <source>
        <strain evidence="8">DSM 137</strain>
    </source>
</reference>
<dbReference type="InterPro" id="IPR043461">
    <property type="entry name" value="LpxH-like"/>
</dbReference>
<dbReference type="CDD" id="cd07398">
    <property type="entry name" value="MPP_YbbF-LpxH"/>
    <property type="match status" value="1"/>
</dbReference>
<dbReference type="Pfam" id="PF00149">
    <property type="entry name" value="Metallophos"/>
    <property type="match status" value="1"/>
</dbReference>
<organism evidence="7 8">
    <name type="scientific">Rhodoblastus acidophilus</name>
    <name type="common">Rhodopseudomonas acidophila</name>
    <dbReference type="NCBI Taxonomy" id="1074"/>
    <lineage>
        <taxon>Bacteria</taxon>
        <taxon>Pseudomonadati</taxon>
        <taxon>Pseudomonadota</taxon>
        <taxon>Alphaproteobacteria</taxon>
        <taxon>Hyphomicrobiales</taxon>
        <taxon>Rhodoblastaceae</taxon>
        <taxon>Rhodoblastus</taxon>
    </lineage>
</organism>
<dbReference type="AlphaFoldDB" id="A0A212RGI8"/>
<dbReference type="OrthoDB" id="9802481at2"/>
<keyword evidence="4" id="KW-0472">Membrane</keyword>
<name>A0A212RGI8_RHOAC</name>
<dbReference type="InterPro" id="IPR004843">
    <property type="entry name" value="Calcineurin-like_PHP"/>
</dbReference>
<dbReference type="RefSeq" id="WP_088520605.1">
    <property type="nucleotide sequence ID" value="NZ_FYDG01000004.1"/>
</dbReference>
<evidence type="ECO:0000256" key="3">
    <source>
        <dbReference type="ARBA" id="ARBA00022723"/>
    </source>
</evidence>
<dbReference type="InterPro" id="IPR029052">
    <property type="entry name" value="Metallo-depent_PP-like"/>
</dbReference>
<keyword evidence="8" id="KW-1185">Reference proteome</keyword>
<gene>
    <name evidence="7" type="ORF">SAMN06265338_104145</name>
</gene>
<dbReference type="GO" id="GO:0016020">
    <property type="term" value="C:membrane"/>
    <property type="evidence" value="ECO:0007669"/>
    <property type="project" value="GOC"/>
</dbReference>
<evidence type="ECO:0000256" key="2">
    <source>
        <dbReference type="ARBA" id="ARBA00022519"/>
    </source>
</evidence>
<keyword evidence="1" id="KW-1003">Cell membrane</keyword>
<dbReference type="PANTHER" id="PTHR34990:SF2">
    <property type="entry name" value="BLL8164 PROTEIN"/>
    <property type="match status" value="1"/>
</dbReference>
<keyword evidence="3" id="KW-0479">Metal-binding</keyword>
<evidence type="ECO:0000313" key="8">
    <source>
        <dbReference type="Proteomes" id="UP000198418"/>
    </source>
</evidence>
<dbReference type="Gene3D" id="3.60.21.10">
    <property type="match status" value="1"/>
</dbReference>
<evidence type="ECO:0000256" key="4">
    <source>
        <dbReference type="ARBA" id="ARBA00023136"/>
    </source>
</evidence>
<evidence type="ECO:0000313" key="7">
    <source>
        <dbReference type="EMBL" id="SNB71408.1"/>
    </source>
</evidence>
<sequence length="281" mass="31978">MSAILNRTDEEAEPKRYRTLFISDVHLGTRGCQADLLLDFFKHNESEELILVGDIIDGWRLKGGWYWPQAHNDVMQKLLRKVRKGTRVVFVPGNHDEFARDFVGLEFGGVEVEDHILHKTADGKTFLVVHGDQFDVVVRHARWLAHLGDWAYDFAIWVNCWFNRARRKFGLPYWSFSQWAKLKVKDAVNFIGAFEETLAAEARKRGVDGIVCGHIHHAVIREIDGITYVNTGDFVESCTAIAEHFDGTLELIQWKSLESERGETAARTGAALLTAQRVAAE</sequence>
<dbReference type="GO" id="GO:0008758">
    <property type="term" value="F:UDP-2,3-diacylglucosamine hydrolase activity"/>
    <property type="evidence" value="ECO:0007669"/>
    <property type="project" value="TreeGrafter"/>
</dbReference>